<keyword evidence="2" id="KW-0547">Nucleotide-binding</keyword>
<dbReference type="PANTHER" id="PTHR13779:SF7">
    <property type="entry name" value="ATPASE WRNIP1"/>
    <property type="match status" value="1"/>
</dbReference>
<dbReference type="InterPro" id="IPR032423">
    <property type="entry name" value="AAA_assoc_2"/>
</dbReference>
<dbReference type="SUPFAM" id="SSF52540">
    <property type="entry name" value="P-loop containing nucleoside triphosphate hydrolases"/>
    <property type="match status" value="1"/>
</dbReference>
<dbReference type="PANTHER" id="PTHR13779">
    <property type="entry name" value="WERNER HELICASE-INTERACTING PROTEIN 1 FAMILY MEMBER"/>
    <property type="match status" value="1"/>
</dbReference>
<evidence type="ECO:0000256" key="2">
    <source>
        <dbReference type="ARBA" id="ARBA00022741"/>
    </source>
</evidence>
<dbReference type="Pfam" id="PF00004">
    <property type="entry name" value="AAA"/>
    <property type="match status" value="1"/>
</dbReference>
<feature type="domain" description="AAA+ ATPase" evidence="4">
    <location>
        <begin position="75"/>
        <end position="191"/>
    </location>
</feature>
<dbReference type="Pfam" id="PF12002">
    <property type="entry name" value="MgsA_C"/>
    <property type="match status" value="1"/>
</dbReference>
<dbReference type="Gene3D" id="1.20.272.10">
    <property type="match status" value="1"/>
</dbReference>
<evidence type="ECO:0000259" key="4">
    <source>
        <dbReference type="SMART" id="SM00382"/>
    </source>
</evidence>
<dbReference type="Gene3D" id="3.40.50.300">
    <property type="entry name" value="P-loop containing nucleotide triphosphate hydrolases"/>
    <property type="match status" value="1"/>
</dbReference>
<dbReference type="Pfam" id="PF16193">
    <property type="entry name" value="AAA_assoc_2"/>
    <property type="match status" value="1"/>
</dbReference>
<accession>A0ABM7EUL0</accession>
<evidence type="ECO:0000256" key="3">
    <source>
        <dbReference type="ARBA" id="ARBA00022840"/>
    </source>
</evidence>
<dbReference type="EMBL" id="AP012325">
    <property type="protein sequence ID" value="BAR01556.1"/>
    <property type="molecule type" value="Genomic_DNA"/>
</dbReference>
<dbReference type="SMART" id="SM00382">
    <property type="entry name" value="AAA"/>
    <property type="match status" value="1"/>
</dbReference>
<name>A0ABM7EUL0_9BIFI</name>
<dbReference type="CDD" id="cd18139">
    <property type="entry name" value="HLD_clamp_RarA"/>
    <property type="match status" value="1"/>
</dbReference>
<evidence type="ECO:0000313" key="5">
    <source>
        <dbReference type="EMBL" id="BAR01556.1"/>
    </source>
</evidence>
<proteinExistence type="inferred from homology"/>
<gene>
    <name evidence="5" type="ORF">BBCT_0588</name>
</gene>
<keyword evidence="3" id="KW-0067">ATP-binding</keyword>
<dbReference type="InterPro" id="IPR021886">
    <property type="entry name" value="MgsA_C"/>
</dbReference>
<evidence type="ECO:0000313" key="6">
    <source>
        <dbReference type="Proteomes" id="UP000035061"/>
    </source>
</evidence>
<dbReference type="CDD" id="cd00009">
    <property type="entry name" value="AAA"/>
    <property type="match status" value="1"/>
</dbReference>
<dbReference type="InterPro" id="IPR003959">
    <property type="entry name" value="ATPase_AAA_core"/>
</dbReference>
<reference evidence="5 6" key="1">
    <citation type="submission" date="2012-02" db="EMBL/GenBank/DDBJ databases">
        <title>Complete genome sequence of Bifidobacterium catenulatum JCM 1194.</title>
        <authorList>
            <person name="Toh H."/>
            <person name="Oshima K."/>
            <person name="Morita H."/>
            <person name="Hattori M."/>
        </authorList>
    </citation>
    <scope>NUCLEOTIDE SEQUENCE [LARGE SCALE GENOMIC DNA]</scope>
    <source>
        <strain evidence="5 6">JCM 1194</strain>
    </source>
</reference>
<dbReference type="InterPro" id="IPR027417">
    <property type="entry name" value="P-loop_NTPase"/>
</dbReference>
<protein>
    <submittedName>
        <fullName evidence="5">Recombination factor protein RarA</fullName>
    </submittedName>
</protein>
<dbReference type="InterPro" id="IPR003593">
    <property type="entry name" value="AAA+_ATPase"/>
</dbReference>
<dbReference type="Gene3D" id="1.10.3710.10">
    <property type="entry name" value="DNA polymerase III clamp loader subunits, C-terminal domain"/>
    <property type="match status" value="1"/>
</dbReference>
<evidence type="ECO:0000256" key="1">
    <source>
        <dbReference type="ARBA" id="ARBA00008959"/>
    </source>
</evidence>
<dbReference type="SUPFAM" id="SSF48019">
    <property type="entry name" value="post-AAA+ oligomerization domain-like"/>
    <property type="match status" value="1"/>
</dbReference>
<sequence>MSNVCSNYCVCCGTVEVMTEDLFGAMDAPEDMIRPLAVRMRPSSVDEVVGQSRVLGQGSPLRRLANPASKGSLTAPSSIILFGPPGVGKTTLAYIVAKQSGRVFEELSAVTSGVKDVRDVLRRAHDRLVAEGKETVLFIDEVHRFSKSQQDALLPSVENRDVTFIAATTENPSFSVIKPLLSRSVVVKLESLEPDDLKTLINRAIESEYGLKNEVKINDEAVDEIVRMAGGDARKTLTILEAAAGALTGDKARKKGAKRPIITPDVVSQVMDVATVRYDKDGDDHYDVISAFIKSMRGSDPDATMHYLARMLRAGEDPRFIARRIMIAASEEVGMAAPQILQVTVAAAQAVAMIGMPEARIILAEAALAVATAPKSNAGYNAINSALADVDAGLIGQVPLHLRNAPTALMKSWGNHEGYRYAHDWPGAVAPQQYMPDELVGREYYHPNDRGYEHEIKPRLEKIRKILHEKNGGQTGNSNRA</sequence>
<dbReference type="Proteomes" id="UP000035061">
    <property type="component" value="Chromosome"/>
</dbReference>
<comment type="similarity">
    <text evidence="1">Belongs to the AAA ATPase family. RarA/MGS1/WRNIP1 subfamily.</text>
</comment>
<organism evidence="5 6">
    <name type="scientific">Bifidobacterium catenulatum DSM 16992 = JCM 1194 = LMG 11043</name>
    <dbReference type="NCBI Taxonomy" id="566552"/>
    <lineage>
        <taxon>Bacteria</taxon>
        <taxon>Bacillati</taxon>
        <taxon>Actinomycetota</taxon>
        <taxon>Actinomycetes</taxon>
        <taxon>Bifidobacteriales</taxon>
        <taxon>Bifidobacteriaceae</taxon>
        <taxon>Bifidobacterium</taxon>
    </lineage>
</organism>
<keyword evidence="6" id="KW-1185">Reference proteome</keyword>
<dbReference type="InterPro" id="IPR008921">
    <property type="entry name" value="DNA_pol3_clamp-load_cplx_C"/>
</dbReference>
<dbReference type="InterPro" id="IPR051314">
    <property type="entry name" value="AAA_ATPase_RarA/MGS1/WRNIP1"/>
</dbReference>
<dbReference type="Gene3D" id="1.10.8.60">
    <property type="match status" value="1"/>
</dbReference>